<keyword evidence="3 7" id="KW-0418">Kinase</keyword>
<name>A0A936F124_9BACT</name>
<dbReference type="AlphaFoldDB" id="A0A936F124"/>
<keyword evidence="4" id="KW-0067">ATP-binding</keyword>
<dbReference type="GO" id="GO:0004674">
    <property type="term" value="F:protein serine/threonine kinase activity"/>
    <property type="evidence" value="ECO:0007669"/>
    <property type="project" value="TreeGrafter"/>
</dbReference>
<dbReference type="PANTHER" id="PTHR43289:SF30">
    <property type="entry name" value="NON-SPECIFIC SERINE_THREONINE PROTEIN KINASE"/>
    <property type="match status" value="1"/>
</dbReference>
<evidence type="ECO:0000256" key="3">
    <source>
        <dbReference type="ARBA" id="ARBA00022777"/>
    </source>
</evidence>
<evidence type="ECO:0000256" key="4">
    <source>
        <dbReference type="ARBA" id="ARBA00022840"/>
    </source>
</evidence>
<dbReference type="InterPro" id="IPR011990">
    <property type="entry name" value="TPR-like_helical_dom_sf"/>
</dbReference>
<reference evidence="7 8" key="1">
    <citation type="submission" date="2020-10" db="EMBL/GenBank/DDBJ databases">
        <title>Connecting structure to function with the recovery of over 1000 high-quality activated sludge metagenome-assembled genomes encoding full-length rRNA genes using long-read sequencing.</title>
        <authorList>
            <person name="Singleton C.M."/>
            <person name="Petriglieri F."/>
            <person name="Kristensen J.M."/>
            <person name="Kirkegaard R.H."/>
            <person name="Michaelsen T.Y."/>
            <person name="Andersen M.H."/>
            <person name="Karst S.M."/>
            <person name="Dueholm M.S."/>
            <person name="Nielsen P.H."/>
            <person name="Albertsen M."/>
        </authorList>
    </citation>
    <scope>NUCLEOTIDE SEQUENCE [LARGE SCALE GENOMIC DNA]</scope>
    <source>
        <strain evidence="7">OdNE_18-Q3-R46-58_MAXAC.008</strain>
    </source>
</reference>
<organism evidence="7 8">
    <name type="scientific">Candidatus Geothrix odensensis</name>
    <dbReference type="NCBI Taxonomy" id="2954440"/>
    <lineage>
        <taxon>Bacteria</taxon>
        <taxon>Pseudomonadati</taxon>
        <taxon>Acidobacteriota</taxon>
        <taxon>Holophagae</taxon>
        <taxon>Holophagales</taxon>
        <taxon>Holophagaceae</taxon>
        <taxon>Geothrix</taxon>
    </lineage>
</organism>
<dbReference type="GO" id="GO:0005524">
    <property type="term" value="F:ATP binding"/>
    <property type="evidence" value="ECO:0007669"/>
    <property type="project" value="UniProtKB-KW"/>
</dbReference>
<protein>
    <submittedName>
        <fullName evidence="7">Protein kinase</fullName>
    </submittedName>
</protein>
<evidence type="ECO:0000256" key="2">
    <source>
        <dbReference type="ARBA" id="ARBA00022741"/>
    </source>
</evidence>
<dbReference type="PROSITE" id="PS50011">
    <property type="entry name" value="PROTEIN_KINASE_DOM"/>
    <property type="match status" value="1"/>
</dbReference>
<evidence type="ECO:0000259" key="6">
    <source>
        <dbReference type="PROSITE" id="PS50011"/>
    </source>
</evidence>
<gene>
    <name evidence="7" type="ORF">IPN91_05975</name>
</gene>
<dbReference type="InterPro" id="IPR011009">
    <property type="entry name" value="Kinase-like_dom_sf"/>
</dbReference>
<dbReference type="PANTHER" id="PTHR43289">
    <property type="entry name" value="MITOGEN-ACTIVATED PROTEIN KINASE KINASE KINASE 20-RELATED"/>
    <property type="match status" value="1"/>
</dbReference>
<evidence type="ECO:0000313" key="8">
    <source>
        <dbReference type="Proteomes" id="UP000709959"/>
    </source>
</evidence>
<dbReference type="SUPFAM" id="SSF48452">
    <property type="entry name" value="TPR-like"/>
    <property type="match status" value="1"/>
</dbReference>
<dbReference type="Pfam" id="PF00069">
    <property type="entry name" value="Pkinase"/>
    <property type="match status" value="1"/>
</dbReference>
<sequence length="448" mass="48643">MLTRLGKFEIVRLLAQGSMGEVYVGRDPIIGREVAIKVIHTAASMGPQARERFATEARAAGVLNHPNIVTVHELGEEQGVLYLAMELVKGEDLGTLIRAGTLSPKDTLEVLAQVCDGLAMAHRHQILHRDIKPSNIRVVWDGKSLQAKVLDFGVAKIINTDTTDEGTVFGTVNYMAPEYLQSGKPDSRSDLFAVGVILYESLTGIPPFDGPSPGSVIYRLLHENPTPLPPTAFQGISRDVQGILHHALAKDPANRFQTAEDLAAVLRAAKDTAWRWEQERPTVALKIKGLVVPGRGPTPPTPPRGVSVVRPTPRPAPGPKGVTGSGAIVRPVTASRAPARDAQAPSGTGPYGRAEVRQDVLETTKNQLLQALQIDPRNAKAHAMLLVTHYRLGRLDAVMQTLRQARDRGIPSAELRAVPRCNQVVAEEMQTCRLPLDMHGEFMEYLGL</sequence>
<dbReference type="Gene3D" id="3.30.200.20">
    <property type="entry name" value="Phosphorylase Kinase, domain 1"/>
    <property type="match status" value="1"/>
</dbReference>
<comment type="caution">
    <text evidence="7">The sequence shown here is derived from an EMBL/GenBank/DDBJ whole genome shotgun (WGS) entry which is preliminary data.</text>
</comment>
<proteinExistence type="predicted"/>
<keyword evidence="2" id="KW-0547">Nucleotide-binding</keyword>
<accession>A0A936F124</accession>
<dbReference type="SUPFAM" id="SSF56112">
    <property type="entry name" value="Protein kinase-like (PK-like)"/>
    <property type="match status" value="1"/>
</dbReference>
<feature type="region of interest" description="Disordered" evidence="5">
    <location>
        <begin position="294"/>
        <end position="326"/>
    </location>
</feature>
<evidence type="ECO:0000256" key="5">
    <source>
        <dbReference type="SAM" id="MobiDB-lite"/>
    </source>
</evidence>
<evidence type="ECO:0000256" key="1">
    <source>
        <dbReference type="ARBA" id="ARBA00022679"/>
    </source>
</evidence>
<dbReference type="EMBL" id="JADKCH010000003">
    <property type="protein sequence ID" value="MBK8572189.1"/>
    <property type="molecule type" value="Genomic_DNA"/>
</dbReference>
<feature type="domain" description="Protein kinase" evidence="6">
    <location>
        <begin position="8"/>
        <end position="275"/>
    </location>
</feature>
<dbReference type="InterPro" id="IPR000719">
    <property type="entry name" value="Prot_kinase_dom"/>
</dbReference>
<dbReference type="Proteomes" id="UP000709959">
    <property type="component" value="Unassembled WGS sequence"/>
</dbReference>
<dbReference type="CDD" id="cd14014">
    <property type="entry name" value="STKc_PknB_like"/>
    <property type="match status" value="1"/>
</dbReference>
<evidence type="ECO:0000313" key="7">
    <source>
        <dbReference type="EMBL" id="MBK8572189.1"/>
    </source>
</evidence>
<dbReference type="Gene3D" id="1.10.510.10">
    <property type="entry name" value="Transferase(Phosphotransferase) domain 1"/>
    <property type="match status" value="1"/>
</dbReference>
<dbReference type="SMART" id="SM00220">
    <property type="entry name" value="S_TKc"/>
    <property type="match status" value="1"/>
</dbReference>
<keyword evidence="1" id="KW-0808">Transferase</keyword>